<dbReference type="Proteomes" id="UP000013827">
    <property type="component" value="Unassembled WGS sequence"/>
</dbReference>
<sequence length="55" mass="5358">MTACAGRVGRWVESAGGGSLDVGRAVNGESTGGGAGARPQAVSHPPWVPRGEAAV</sequence>
<reference evidence="3" key="1">
    <citation type="journal article" date="2013" name="Nature">
        <title>Pan genome of the phytoplankton Emiliania underpins its global distribution.</title>
        <authorList>
            <person name="Read B.A."/>
            <person name="Kegel J."/>
            <person name="Klute M.J."/>
            <person name="Kuo A."/>
            <person name="Lefebvre S.C."/>
            <person name="Maumus F."/>
            <person name="Mayer C."/>
            <person name="Miller J."/>
            <person name="Monier A."/>
            <person name="Salamov A."/>
            <person name="Young J."/>
            <person name="Aguilar M."/>
            <person name="Claverie J.M."/>
            <person name="Frickenhaus S."/>
            <person name="Gonzalez K."/>
            <person name="Herman E.K."/>
            <person name="Lin Y.C."/>
            <person name="Napier J."/>
            <person name="Ogata H."/>
            <person name="Sarno A.F."/>
            <person name="Shmutz J."/>
            <person name="Schroeder D."/>
            <person name="de Vargas C."/>
            <person name="Verret F."/>
            <person name="von Dassow P."/>
            <person name="Valentin K."/>
            <person name="Van de Peer Y."/>
            <person name="Wheeler G."/>
            <person name="Dacks J.B."/>
            <person name="Delwiche C.F."/>
            <person name="Dyhrman S.T."/>
            <person name="Glockner G."/>
            <person name="John U."/>
            <person name="Richards T."/>
            <person name="Worden A.Z."/>
            <person name="Zhang X."/>
            <person name="Grigoriev I.V."/>
            <person name="Allen A.E."/>
            <person name="Bidle K."/>
            <person name="Borodovsky M."/>
            <person name="Bowler C."/>
            <person name="Brownlee C."/>
            <person name="Cock J.M."/>
            <person name="Elias M."/>
            <person name="Gladyshev V.N."/>
            <person name="Groth M."/>
            <person name="Guda C."/>
            <person name="Hadaegh A."/>
            <person name="Iglesias-Rodriguez M.D."/>
            <person name="Jenkins J."/>
            <person name="Jones B.M."/>
            <person name="Lawson T."/>
            <person name="Leese F."/>
            <person name="Lindquist E."/>
            <person name="Lobanov A."/>
            <person name="Lomsadze A."/>
            <person name="Malik S.B."/>
            <person name="Marsh M.E."/>
            <person name="Mackinder L."/>
            <person name="Mock T."/>
            <person name="Mueller-Roeber B."/>
            <person name="Pagarete A."/>
            <person name="Parker M."/>
            <person name="Probert I."/>
            <person name="Quesneville H."/>
            <person name="Raines C."/>
            <person name="Rensing S.A."/>
            <person name="Riano-Pachon D.M."/>
            <person name="Richier S."/>
            <person name="Rokitta S."/>
            <person name="Shiraiwa Y."/>
            <person name="Soanes D.M."/>
            <person name="van der Giezen M."/>
            <person name="Wahlund T.M."/>
            <person name="Williams B."/>
            <person name="Wilson W."/>
            <person name="Wolfe G."/>
            <person name="Wurch L.L."/>
        </authorList>
    </citation>
    <scope>NUCLEOTIDE SEQUENCE</scope>
</reference>
<organism evidence="2 3">
    <name type="scientific">Emiliania huxleyi (strain CCMP1516)</name>
    <dbReference type="NCBI Taxonomy" id="280463"/>
    <lineage>
        <taxon>Eukaryota</taxon>
        <taxon>Haptista</taxon>
        <taxon>Haptophyta</taxon>
        <taxon>Prymnesiophyceae</taxon>
        <taxon>Isochrysidales</taxon>
        <taxon>Noelaerhabdaceae</taxon>
        <taxon>Emiliania</taxon>
    </lineage>
</organism>
<dbReference type="KEGG" id="ehx:EMIHUDRAFT_354520"/>
<protein>
    <submittedName>
        <fullName evidence="2">Uncharacterized protein</fullName>
    </submittedName>
</protein>
<dbReference type="EnsemblProtists" id="EOD23913">
    <property type="protein sequence ID" value="EOD23913"/>
    <property type="gene ID" value="EMIHUDRAFT_354520"/>
</dbReference>
<evidence type="ECO:0000313" key="2">
    <source>
        <dbReference type="EnsemblProtists" id="EOD23913"/>
    </source>
</evidence>
<dbReference type="HOGENOM" id="CLU_3036398_0_0_1"/>
<reference evidence="2" key="2">
    <citation type="submission" date="2024-10" db="UniProtKB">
        <authorList>
            <consortium name="EnsemblProtists"/>
        </authorList>
    </citation>
    <scope>IDENTIFICATION</scope>
</reference>
<evidence type="ECO:0000256" key="1">
    <source>
        <dbReference type="SAM" id="MobiDB-lite"/>
    </source>
</evidence>
<feature type="region of interest" description="Disordered" evidence="1">
    <location>
        <begin position="1"/>
        <end position="55"/>
    </location>
</feature>
<name>A0A0D3JK78_EMIH1</name>
<proteinExistence type="predicted"/>
<dbReference type="PaxDb" id="2903-EOD23913"/>
<evidence type="ECO:0000313" key="3">
    <source>
        <dbReference type="Proteomes" id="UP000013827"/>
    </source>
</evidence>
<dbReference type="RefSeq" id="XP_005776342.1">
    <property type="nucleotide sequence ID" value="XM_005776285.1"/>
</dbReference>
<keyword evidence="3" id="KW-1185">Reference proteome</keyword>
<accession>A0A0D3JK78</accession>
<dbReference type="GeneID" id="17269458"/>
<dbReference type="AlphaFoldDB" id="A0A0D3JK78"/>